<sequence>MGKVELTVLRMKRVAGRWYWRTTPAVKALGFSDEALGDDTDKAIARARELNAEVEAERVRRSGLQPAILPNSVADLIAKYQASPQYAKLAPKTKHEYRLLLNRIEKVAGNKLVASITRAWLVTGYEAVQKKSGLATANAVMRIWRIVLGHACDRGMIDVSPADGMRLIGTQARTQLWTPDQVEIFCAAAIEADRESLALAVRLALDIGQRQGDILALKWSDYDGTAFSLVQGKTKHALRVPVTPAMQALLGKVKRDAVQVIVSEATGRPYQKFHFGHEFARIRALAQLPAELQFRDLRRTAATELGAAGATDDEIRAVTGHRSRGVVAVYVRPDDRMAAAAQSKRSSVRSEIGKFSKK</sequence>
<evidence type="ECO:0000256" key="2">
    <source>
        <dbReference type="ARBA" id="ARBA00022908"/>
    </source>
</evidence>
<dbReference type="InterPro" id="IPR011010">
    <property type="entry name" value="DNA_brk_join_enz"/>
</dbReference>
<dbReference type="Pfam" id="PF00589">
    <property type="entry name" value="Phage_integrase"/>
    <property type="match status" value="1"/>
</dbReference>
<dbReference type="InterPro" id="IPR002104">
    <property type="entry name" value="Integrase_catalytic"/>
</dbReference>
<evidence type="ECO:0000256" key="1">
    <source>
        <dbReference type="ARBA" id="ARBA00008857"/>
    </source>
</evidence>
<dbReference type="Proteomes" id="UP000605086">
    <property type="component" value="Unassembled WGS sequence"/>
</dbReference>
<dbReference type="PANTHER" id="PTHR30629:SF2">
    <property type="entry name" value="PROPHAGE INTEGRASE INTS-RELATED"/>
    <property type="match status" value="1"/>
</dbReference>
<dbReference type="EMBL" id="WHOS01000031">
    <property type="protein sequence ID" value="NUB01825.1"/>
    <property type="molecule type" value="Genomic_DNA"/>
</dbReference>
<keyword evidence="2" id="KW-0229">DNA integration</keyword>
<evidence type="ECO:0000313" key="7">
    <source>
        <dbReference type="Proteomes" id="UP000605086"/>
    </source>
</evidence>
<comment type="similarity">
    <text evidence="1">Belongs to the 'phage' integrase family.</text>
</comment>
<keyword evidence="7" id="KW-1185">Reference proteome</keyword>
<proteinExistence type="inferred from homology"/>
<name>A0ABX2KM95_9PROT</name>
<accession>A0ABX2KM95</accession>
<organism evidence="6 7">
    <name type="scientific">Azospirillum melinis</name>
    <dbReference type="NCBI Taxonomy" id="328839"/>
    <lineage>
        <taxon>Bacteria</taxon>
        <taxon>Pseudomonadati</taxon>
        <taxon>Pseudomonadota</taxon>
        <taxon>Alphaproteobacteria</taxon>
        <taxon>Rhodospirillales</taxon>
        <taxon>Azospirillaceae</taxon>
        <taxon>Azospirillum</taxon>
    </lineage>
</organism>
<dbReference type="PANTHER" id="PTHR30629">
    <property type="entry name" value="PROPHAGE INTEGRASE"/>
    <property type="match status" value="1"/>
</dbReference>
<evidence type="ECO:0000313" key="6">
    <source>
        <dbReference type="EMBL" id="NUB01825.1"/>
    </source>
</evidence>
<dbReference type="InterPro" id="IPR010998">
    <property type="entry name" value="Integrase_recombinase_N"/>
</dbReference>
<dbReference type="InterPro" id="IPR050808">
    <property type="entry name" value="Phage_Integrase"/>
</dbReference>
<evidence type="ECO:0000256" key="3">
    <source>
        <dbReference type="ARBA" id="ARBA00023125"/>
    </source>
</evidence>
<dbReference type="Gene3D" id="1.10.443.10">
    <property type="entry name" value="Intergrase catalytic core"/>
    <property type="match status" value="1"/>
</dbReference>
<dbReference type="InterPro" id="IPR013762">
    <property type="entry name" value="Integrase-like_cat_sf"/>
</dbReference>
<protein>
    <submittedName>
        <fullName evidence="6">Tyrosine-type recombinase/integrase</fullName>
    </submittedName>
</protein>
<dbReference type="PROSITE" id="PS51898">
    <property type="entry name" value="TYR_RECOMBINASE"/>
    <property type="match status" value="1"/>
</dbReference>
<evidence type="ECO:0000259" key="5">
    <source>
        <dbReference type="PROSITE" id="PS51898"/>
    </source>
</evidence>
<evidence type="ECO:0000256" key="4">
    <source>
        <dbReference type="ARBA" id="ARBA00023172"/>
    </source>
</evidence>
<keyword evidence="3" id="KW-0238">DNA-binding</keyword>
<comment type="caution">
    <text evidence="6">The sequence shown here is derived from an EMBL/GenBank/DDBJ whole genome shotgun (WGS) entry which is preliminary data.</text>
</comment>
<dbReference type="SUPFAM" id="SSF56349">
    <property type="entry name" value="DNA breaking-rejoining enzymes"/>
    <property type="match status" value="1"/>
</dbReference>
<feature type="domain" description="Tyr recombinase" evidence="5">
    <location>
        <begin position="172"/>
        <end position="343"/>
    </location>
</feature>
<dbReference type="Gene3D" id="1.10.150.130">
    <property type="match status" value="1"/>
</dbReference>
<reference evidence="6 7" key="1">
    <citation type="submission" date="2019-10" db="EMBL/GenBank/DDBJ databases">
        <title>Genome sequence of Azospirillum melinis.</title>
        <authorList>
            <person name="Ambrosini A."/>
            <person name="Sant'Anna F.H."/>
            <person name="Cassan F.D."/>
            <person name="Souza E.M."/>
            <person name="Passaglia L.M.P."/>
        </authorList>
    </citation>
    <scope>NUCLEOTIDE SEQUENCE [LARGE SCALE GENOMIC DNA]</scope>
    <source>
        <strain evidence="6 7">TMCY0552</strain>
    </source>
</reference>
<gene>
    <name evidence="6" type="ORF">GBZ48_21460</name>
</gene>
<keyword evidence="4" id="KW-0233">DNA recombination</keyword>